<evidence type="ECO:0000313" key="2">
    <source>
        <dbReference type="Proteomes" id="UP000624703"/>
    </source>
</evidence>
<proteinExistence type="predicted"/>
<evidence type="ECO:0000313" key="1">
    <source>
        <dbReference type="EMBL" id="MBK1792853.1"/>
    </source>
</evidence>
<name>A0A8J7MKT2_9BACT</name>
<sequence>MRVLVCLLASVVMVSCERHEAKSSDGGGELSAEELLTAMGGSYFRISIPGNFRYDENDPEHSDGLALYLIKGSDRHLVVGCLKMVEPLSEVAVYSFPQADEQQRYVISSGSAKLAGSASQFKIVGRAHSGPLKEGSPYELGDVLQTVKVEDTAGAVVEYQLVLDKP</sequence>
<dbReference type="PROSITE" id="PS51257">
    <property type="entry name" value="PROKAR_LIPOPROTEIN"/>
    <property type="match status" value="1"/>
</dbReference>
<comment type="caution">
    <text evidence="1">The sequence shown here is derived from an EMBL/GenBank/DDBJ whole genome shotgun (WGS) entry which is preliminary data.</text>
</comment>
<evidence type="ECO:0008006" key="3">
    <source>
        <dbReference type="Google" id="ProtNLM"/>
    </source>
</evidence>
<dbReference type="Proteomes" id="UP000624703">
    <property type="component" value="Unassembled WGS sequence"/>
</dbReference>
<protein>
    <recommendedName>
        <fullName evidence="3">Lipoprotein</fullName>
    </recommendedName>
</protein>
<dbReference type="AlphaFoldDB" id="A0A8J7MKT2"/>
<keyword evidence="2" id="KW-1185">Reference proteome</keyword>
<organism evidence="1 2">
    <name type="scientific">Persicirhabdus sediminis</name>
    <dbReference type="NCBI Taxonomy" id="454144"/>
    <lineage>
        <taxon>Bacteria</taxon>
        <taxon>Pseudomonadati</taxon>
        <taxon>Verrucomicrobiota</taxon>
        <taxon>Verrucomicrobiia</taxon>
        <taxon>Verrucomicrobiales</taxon>
        <taxon>Verrucomicrobiaceae</taxon>
        <taxon>Persicirhabdus</taxon>
    </lineage>
</organism>
<accession>A0A8J7MKT2</accession>
<reference evidence="1" key="1">
    <citation type="submission" date="2021-01" db="EMBL/GenBank/DDBJ databases">
        <title>Modified the classification status of verrucomicrobia.</title>
        <authorList>
            <person name="Feng X."/>
        </authorList>
    </citation>
    <scope>NUCLEOTIDE SEQUENCE</scope>
    <source>
        <strain evidence="1">_KCTC 22039</strain>
    </source>
</reference>
<dbReference type="RefSeq" id="WP_200312858.1">
    <property type="nucleotide sequence ID" value="NZ_JAENIM010000047.1"/>
</dbReference>
<gene>
    <name evidence="1" type="ORF">JIN82_16935</name>
</gene>
<dbReference type="EMBL" id="JAENIM010000047">
    <property type="protein sequence ID" value="MBK1792853.1"/>
    <property type="molecule type" value="Genomic_DNA"/>
</dbReference>